<dbReference type="InterPro" id="IPR029001">
    <property type="entry name" value="ITPase-like_fam"/>
</dbReference>
<evidence type="ECO:0000313" key="3">
    <source>
        <dbReference type="EMBL" id="GMT07252.1"/>
    </source>
</evidence>
<dbReference type="GO" id="GO:0047429">
    <property type="term" value="F:nucleoside triphosphate diphosphatase activity"/>
    <property type="evidence" value="ECO:0007669"/>
    <property type="project" value="InterPro"/>
</dbReference>
<evidence type="ECO:0000313" key="4">
    <source>
        <dbReference type="Proteomes" id="UP001432027"/>
    </source>
</evidence>
<organism evidence="3 4">
    <name type="scientific">Pristionchus entomophagus</name>
    <dbReference type="NCBI Taxonomy" id="358040"/>
    <lineage>
        <taxon>Eukaryota</taxon>
        <taxon>Metazoa</taxon>
        <taxon>Ecdysozoa</taxon>
        <taxon>Nematoda</taxon>
        <taxon>Chromadorea</taxon>
        <taxon>Rhabditida</taxon>
        <taxon>Rhabditina</taxon>
        <taxon>Diplogasteromorpha</taxon>
        <taxon>Diplogasteroidea</taxon>
        <taxon>Neodiplogasteridae</taxon>
        <taxon>Pristionchus</taxon>
    </lineage>
</organism>
<dbReference type="Proteomes" id="UP001432027">
    <property type="component" value="Unassembled WGS sequence"/>
</dbReference>
<feature type="non-terminal residue" evidence="3">
    <location>
        <position position="1"/>
    </location>
</feature>
<dbReference type="PANTHER" id="PTHR43213:SF5">
    <property type="entry name" value="BIFUNCTIONAL DTTP_UTP PYROPHOSPHATASE_METHYLTRANSFERASE PROTEIN-RELATED"/>
    <property type="match status" value="1"/>
</dbReference>
<dbReference type="SUPFAM" id="SSF52972">
    <property type="entry name" value="ITPase-like"/>
    <property type="match status" value="1"/>
</dbReference>
<dbReference type="Gene3D" id="3.90.950.10">
    <property type="match status" value="1"/>
</dbReference>
<accession>A0AAV5UJX0</accession>
<gene>
    <name evidence="3" type="ORF">PENTCL1PPCAC_29426</name>
</gene>
<dbReference type="EMBL" id="BTSX01000006">
    <property type="protein sequence ID" value="GMT07252.1"/>
    <property type="molecule type" value="Genomic_DNA"/>
</dbReference>
<evidence type="ECO:0000256" key="1">
    <source>
        <dbReference type="ARBA" id="ARBA00001968"/>
    </source>
</evidence>
<dbReference type="AlphaFoldDB" id="A0AAV5UJX0"/>
<name>A0AAV5UJX0_9BILA</name>
<comment type="cofactor">
    <cofactor evidence="1">
        <name>a divalent metal cation</name>
        <dbReference type="ChEBI" id="CHEBI:60240"/>
    </cofactor>
</comment>
<dbReference type="NCBIfam" id="TIGR00172">
    <property type="entry name" value="maf"/>
    <property type="match status" value="1"/>
</dbReference>
<reference evidence="3" key="1">
    <citation type="submission" date="2023-10" db="EMBL/GenBank/DDBJ databases">
        <title>Genome assembly of Pristionchus species.</title>
        <authorList>
            <person name="Yoshida K."/>
            <person name="Sommer R.J."/>
        </authorList>
    </citation>
    <scope>NUCLEOTIDE SEQUENCE</scope>
    <source>
        <strain evidence="3">RS0144</strain>
    </source>
</reference>
<dbReference type="Pfam" id="PF02545">
    <property type="entry name" value="Maf"/>
    <property type="match status" value="1"/>
</dbReference>
<keyword evidence="4" id="KW-1185">Reference proteome</keyword>
<comment type="caution">
    <text evidence="3">The sequence shown here is derived from an EMBL/GenBank/DDBJ whole genome shotgun (WGS) entry which is preliminary data.</text>
</comment>
<dbReference type="InterPro" id="IPR003697">
    <property type="entry name" value="Maf-like"/>
</dbReference>
<sequence length="219" mass="24229">LRIWARPLLRRLLAMSASPITRSIHGATAILASQSPERLRLLNQIGIHPQVIVSNFEENLSKDLPVEEFVVKTAEGKLQVVVDDLREKKVLFDFVIAADTVIYFEKEIIGKPRDDEDARTTLRRLSGTHHDVYSGLCIHYWDGSTSSLVEKTVVTFRDLPQSTIDSYVSRGGHRGKAGSYGIQSGGAILVKGVEGCFSNIVGLPLGRLSEELEKKGFTL</sequence>
<evidence type="ECO:0000256" key="2">
    <source>
        <dbReference type="ARBA" id="ARBA00022801"/>
    </source>
</evidence>
<protein>
    <submittedName>
        <fullName evidence="3">Uncharacterized protein</fullName>
    </submittedName>
</protein>
<dbReference type="HAMAP" id="MF_00528">
    <property type="entry name" value="Maf"/>
    <property type="match status" value="1"/>
</dbReference>
<proteinExistence type="inferred from homology"/>
<dbReference type="CDD" id="cd00555">
    <property type="entry name" value="Maf"/>
    <property type="match status" value="1"/>
</dbReference>
<dbReference type="PIRSF" id="PIRSF006305">
    <property type="entry name" value="Maf"/>
    <property type="match status" value="1"/>
</dbReference>
<dbReference type="PANTHER" id="PTHR43213">
    <property type="entry name" value="BIFUNCTIONAL DTTP/UTP PYROPHOSPHATASE/METHYLTRANSFERASE PROTEIN-RELATED"/>
    <property type="match status" value="1"/>
</dbReference>
<keyword evidence="2" id="KW-0378">Hydrolase</keyword>